<organism evidence="2 3">
    <name type="scientific">Champsocephalus gunnari</name>
    <name type="common">Mackerel icefish</name>
    <dbReference type="NCBI Taxonomy" id="52237"/>
    <lineage>
        <taxon>Eukaryota</taxon>
        <taxon>Metazoa</taxon>
        <taxon>Chordata</taxon>
        <taxon>Craniata</taxon>
        <taxon>Vertebrata</taxon>
        <taxon>Euteleostomi</taxon>
        <taxon>Actinopterygii</taxon>
        <taxon>Neopterygii</taxon>
        <taxon>Teleostei</taxon>
        <taxon>Neoteleostei</taxon>
        <taxon>Acanthomorphata</taxon>
        <taxon>Eupercaria</taxon>
        <taxon>Perciformes</taxon>
        <taxon>Notothenioidei</taxon>
        <taxon>Channichthyidae</taxon>
        <taxon>Champsocephalus</taxon>
    </lineage>
</organism>
<name>A0AAN8CS47_CHAGU</name>
<accession>A0AAN8CS47</accession>
<comment type="caution">
    <text evidence="2">The sequence shown here is derived from an EMBL/GenBank/DDBJ whole genome shotgun (WGS) entry which is preliminary data.</text>
</comment>
<dbReference type="EMBL" id="JAURVH010001529">
    <property type="protein sequence ID" value="KAK5909095.1"/>
    <property type="molecule type" value="Genomic_DNA"/>
</dbReference>
<dbReference type="Proteomes" id="UP001331515">
    <property type="component" value="Unassembled WGS sequence"/>
</dbReference>
<sequence>MDSLGGRALPGSLPNEPMDSERGESRRNIQPMEREQGLQGRFLLTSGVAPQPANGMSPWDFYRRTLN</sequence>
<keyword evidence="3" id="KW-1185">Reference proteome</keyword>
<gene>
    <name evidence="2" type="ORF">CgunFtcFv8_017097</name>
</gene>
<reference evidence="2 3" key="1">
    <citation type="journal article" date="2023" name="Mol. Biol. Evol.">
        <title>Genomics of Secondarily Temperate Adaptation in the Only Non-Antarctic Icefish.</title>
        <authorList>
            <person name="Rivera-Colon A.G."/>
            <person name="Rayamajhi N."/>
            <person name="Minhas B.F."/>
            <person name="Madrigal G."/>
            <person name="Bilyk K.T."/>
            <person name="Yoon V."/>
            <person name="Hune M."/>
            <person name="Gregory S."/>
            <person name="Cheng C.H.C."/>
            <person name="Catchen J.M."/>
        </authorList>
    </citation>
    <scope>NUCLEOTIDE SEQUENCE [LARGE SCALE GENOMIC DNA]</scope>
    <source>
        <tissue evidence="2">White muscle</tissue>
    </source>
</reference>
<evidence type="ECO:0000256" key="1">
    <source>
        <dbReference type="SAM" id="MobiDB-lite"/>
    </source>
</evidence>
<feature type="compositionally biased region" description="Basic and acidic residues" evidence="1">
    <location>
        <begin position="19"/>
        <end position="36"/>
    </location>
</feature>
<evidence type="ECO:0000313" key="2">
    <source>
        <dbReference type="EMBL" id="KAK5909095.1"/>
    </source>
</evidence>
<dbReference type="AlphaFoldDB" id="A0AAN8CS47"/>
<proteinExistence type="predicted"/>
<protein>
    <submittedName>
        <fullName evidence="2">Uncharacterized protein</fullName>
    </submittedName>
</protein>
<evidence type="ECO:0000313" key="3">
    <source>
        <dbReference type="Proteomes" id="UP001331515"/>
    </source>
</evidence>
<feature type="region of interest" description="Disordered" evidence="1">
    <location>
        <begin position="1"/>
        <end position="67"/>
    </location>
</feature>